<evidence type="ECO:0000259" key="1">
    <source>
        <dbReference type="PROSITE" id="PS50222"/>
    </source>
</evidence>
<dbReference type="CDD" id="cd00051">
    <property type="entry name" value="EFh"/>
    <property type="match status" value="1"/>
</dbReference>
<dbReference type="SMART" id="SM00054">
    <property type="entry name" value="EFh"/>
    <property type="match status" value="3"/>
</dbReference>
<dbReference type="Proteomes" id="UP001141259">
    <property type="component" value="Unassembled WGS sequence"/>
</dbReference>
<organism evidence="2 3">
    <name type="scientific">Umezawaea endophytica</name>
    <dbReference type="NCBI Taxonomy" id="1654476"/>
    <lineage>
        <taxon>Bacteria</taxon>
        <taxon>Bacillati</taxon>
        <taxon>Actinomycetota</taxon>
        <taxon>Actinomycetes</taxon>
        <taxon>Pseudonocardiales</taxon>
        <taxon>Pseudonocardiaceae</taxon>
        <taxon>Umezawaea</taxon>
    </lineage>
</organism>
<proteinExistence type="predicted"/>
<dbReference type="Gene3D" id="1.10.238.10">
    <property type="entry name" value="EF-hand"/>
    <property type="match status" value="1"/>
</dbReference>
<evidence type="ECO:0000313" key="3">
    <source>
        <dbReference type="Proteomes" id="UP001141259"/>
    </source>
</evidence>
<dbReference type="Pfam" id="PF13499">
    <property type="entry name" value="EF-hand_7"/>
    <property type="match status" value="1"/>
</dbReference>
<dbReference type="InterPro" id="IPR011992">
    <property type="entry name" value="EF-hand-dom_pair"/>
</dbReference>
<name>A0A9X2VMG9_9PSEU</name>
<gene>
    <name evidence="2" type="ORF">NZH93_20265</name>
</gene>
<dbReference type="InterPro" id="IPR018247">
    <property type="entry name" value="EF_Hand_1_Ca_BS"/>
</dbReference>
<evidence type="ECO:0000313" key="2">
    <source>
        <dbReference type="EMBL" id="MCS7479202.1"/>
    </source>
</evidence>
<dbReference type="RefSeq" id="WP_259624707.1">
    <property type="nucleotide sequence ID" value="NZ_JANYMP010000009.1"/>
</dbReference>
<keyword evidence="3" id="KW-1185">Reference proteome</keyword>
<comment type="caution">
    <text evidence="2">The sequence shown here is derived from an EMBL/GenBank/DDBJ whole genome shotgun (WGS) entry which is preliminary data.</text>
</comment>
<dbReference type="InterPro" id="IPR002048">
    <property type="entry name" value="EF_hand_dom"/>
</dbReference>
<dbReference type="PROSITE" id="PS00018">
    <property type="entry name" value="EF_HAND_1"/>
    <property type="match status" value="2"/>
</dbReference>
<dbReference type="GO" id="GO:0005509">
    <property type="term" value="F:calcium ion binding"/>
    <property type="evidence" value="ECO:0007669"/>
    <property type="project" value="InterPro"/>
</dbReference>
<accession>A0A9X2VMG9</accession>
<dbReference type="AlphaFoldDB" id="A0A9X2VMG9"/>
<reference evidence="2" key="1">
    <citation type="submission" date="2022-08" db="EMBL/GenBank/DDBJ databases">
        <authorList>
            <person name="Tistechok S."/>
            <person name="Samborskyy M."/>
            <person name="Roman I."/>
        </authorList>
    </citation>
    <scope>NUCLEOTIDE SEQUENCE</scope>
    <source>
        <strain evidence="2">DSM 103496</strain>
    </source>
</reference>
<dbReference type="EMBL" id="JANYMP010000009">
    <property type="protein sequence ID" value="MCS7479202.1"/>
    <property type="molecule type" value="Genomic_DNA"/>
</dbReference>
<feature type="domain" description="EF-hand" evidence="1">
    <location>
        <begin position="134"/>
        <end position="169"/>
    </location>
</feature>
<dbReference type="SUPFAM" id="SSF47473">
    <property type="entry name" value="EF-hand"/>
    <property type="match status" value="1"/>
</dbReference>
<sequence>MTTAVKNERLELRFDKWDSDRNGLIERSDLEAEAHRILAAFDESPSTPQGRALLDSFTGTYEYLAERAGVGRAGGLDRQQFIQVIEAEVFQGGDAGFGRVVRPMIQAILNVCDTDGDGEVNPTEFAKWLKAVGVNKSKADESFRMIDTNGNGSLTVDELVAAVKAYHFGTLDVPLMG</sequence>
<dbReference type="PROSITE" id="PS50222">
    <property type="entry name" value="EF_HAND_2"/>
    <property type="match status" value="1"/>
</dbReference>
<protein>
    <submittedName>
        <fullName evidence="2">EF-hand domain-containing protein</fullName>
    </submittedName>
</protein>